<dbReference type="EMBL" id="JAGGMS010000001">
    <property type="protein sequence ID" value="MBP2182827.1"/>
    <property type="molecule type" value="Genomic_DNA"/>
</dbReference>
<dbReference type="PANTHER" id="PTHR30055:SF239">
    <property type="entry name" value="TRANSCRIPTIONAL REGULATORY PROTEIN"/>
    <property type="match status" value="1"/>
</dbReference>
<dbReference type="PROSITE" id="PS50977">
    <property type="entry name" value="HTH_TETR_2"/>
    <property type="match status" value="1"/>
</dbReference>
<organism evidence="6 7">
    <name type="scientific">Amycolatopsis magusensis</name>
    <dbReference type="NCBI Taxonomy" id="882444"/>
    <lineage>
        <taxon>Bacteria</taxon>
        <taxon>Bacillati</taxon>
        <taxon>Actinomycetota</taxon>
        <taxon>Actinomycetes</taxon>
        <taxon>Pseudonocardiales</taxon>
        <taxon>Pseudonocardiaceae</taxon>
        <taxon>Amycolatopsis</taxon>
    </lineage>
</organism>
<evidence type="ECO:0000256" key="4">
    <source>
        <dbReference type="PROSITE-ProRule" id="PRU00335"/>
    </source>
</evidence>
<sequence length="178" mass="19089">MPDRIEQIVEAARALIEEGGSQALTMRAIADRLGIRAPSLYKHFPDKLAVEAGVIAIAMNELAAELAKAESLTELAAAYRAYALEHPHLYRLMNSGPLPRHLLPAGVEDRAALPLVRVAGNEDLARAIWAFAHGMVILELDGRFPPGADLGSAWRTGLSAFGFADTAAKTRPGGSRTR</sequence>
<evidence type="ECO:0000256" key="1">
    <source>
        <dbReference type="ARBA" id="ARBA00023015"/>
    </source>
</evidence>
<evidence type="ECO:0000313" key="7">
    <source>
        <dbReference type="Proteomes" id="UP000741013"/>
    </source>
</evidence>
<keyword evidence="3" id="KW-0804">Transcription</keyword>
<evidence type="ECO:0000259" key="5">
    <source>
        <dbReference type="PROSITE" id="PS50977"/>
    </source>
</evidence>
<dbReference type="SUPFAM" id="SSF48498">
    <property type="entry name" value="Tetracyclin repressor-like, C-terminal domain"/>
    <property type="match status" value="1"/>
</dbReference>
<dbReference type="RefSeq" id="WP_308158828.1">
    <property type="nucleotide sequence ID" value="NZ_JAGGMS010000001.1"/>
</dbReference>
<dbReference type="PRINTS" id="PR00455">
    <property type="entry name" value="HTHTETR"/>
</dbReference>
<evidence type="ECO:0000313" key="6">
    <source>
        <dbReference type="EMBL" id="MBP2182827.1"/>
    </source>
</evidence>
<dbReference type="InterPro" id="IPR001647">
    <property type="entry name" value="HTH_TetR"/>
</dbReference>
<dbReference type="InterPro" id="IPR036271">
    <property type="entry name" value="Tet_transcr_reg_TetR-rel_C_sf"/>
</dbReference>
<dbReference type="Pfam" id="PF13305">
    <property type="entry name" value="TetR_C_33"/>
    <property type="match status" value="1"/>
</dbReference>
<keyword evidence="2 4" id="KW-0238">DNA-binding</keyword>
<dbReference type="PANTHER" id="PTHR30055">
    <property type="entry name" value="HTH-TYPE TRANSCRIPTIONAL REGULATOR RUTR"/>
    <property type="match status" value="1"/>
</dbReference>
<proteinExistence type="predicted"/>
<dbReference type="SUPFAM" id="SSF46689">
    <property type="entry name" value="Homeodomain-like"/>
    <property type="match status" value="1"/>
</dbReference>
<gene>
    <name evidence="6" type="ORF">JOM49_004353</name>
</gene>
<keyword evidence="1" id="KW-0805">Transcription regulation</keyword>
<protein>
    <submittedName>
        <fullName evidence="6">AcrR family transcriptional regulator</fullName>
    </submittedName>
</protein>
<dbReference type="Proteomes" id="UP000741013">
    <property type="component" value="Unassembled WGS sequence"/>
</dbReference>
<dbReference type="Gene3D" id="1.10.357.10">
    <property type="entry name" value="Tetracycline Repressor, domain 2"/>
    <property type="match status" value="1"/>
</dbReference>
<dbReference type="InterPro" id="IPR025996">
    <property type="entry name" value="MT1864/Rv1816-like_C"/>
</dbReference>
<dbReference type="Pfam" id="PF00440">
    <property type="entry name" value="TetR_N"/>
    <property type="match status" value="1"/>
</dbReference>
<evidence type="ECO:0000256" key="2">
    <source>
        <dbReference type="ARBA" id="ARBA00023125"/>
    </source>
</evidence>
<dbReference type="InterPro" id="IPR009057">
    <property type="entry name" value="Homeodomain-like_sf"/>
</dbReference>
<dbReference type="InterPro" id="IPR050109">
    <property type="entry name" value="HTH-type_TetR-like_transc_reg"/>
</dbReference>
<reference evidence="6 7" key="1">
    <citation type="submission" date="2021-03" db="EMBL/GenBank/DDBJ databases">
        <title>Sequencing the genomes of 1000 actinobacteria strains.</title>
        <authorList>
            <person name="Klenk H.-P."/>
        </authorList>
    </citation>
    <scope>NUCLEOTIDE SEQUENCE [LARGE SCALE GENOMIC DNA]</scope>
    <source>
        <strain evidence="6 7">DSM 45510</strain>
    </source>
</reference>
<accession>A0ABS4PTR4</accession>
<evidence type="ECO:0000256" key="3">
    <source>
        <dbReference type="ARBA" id="ARBA00023163"/>
    </source>
</evidence>
<feature type="domain" description="HTH tetR-type" evidence="5">
    <location>
        <begin position="2"/>
        <end position="62"/>
    </location>
</feature>
<comment type="caution">
    <text evidence="6">The sequence shown here is derived from an EMBL/GenBank/DDBJ whole genome shotgun (WGS) entry which is preliminary data.</text>
</comment>
<dbReference type="Gene3D" id="1.10.10.60">
    <property type="entry name" value="Homeodomain-like"/>
    <property type="match status" value="1"/>
</dbReference>
<keyword evidence="7" id="KW-1185">Reference proteome</keyword>
<feature type="DNA-binding region" description="H-T-H motif" evidence="4">
    <location>
        <begin position="25"/>
        <end position="44"/>
    </location>
</feature>
<name>A0ABS4PTR4_9PSEU</name>